<proteinExistence type="predicted"/>
<accession>X0Y702</accession>
<name>X0Y702_9ZZZZ</name>
<gene>
    <name evidence="1" type="ORF">S01H1_84595</name>
</gene>
<dbReference type="AlphaFoldDB" id="X0Y702"/>
<reference evidence="1" key="1">
    <citation type="journal article" date="2014" name="Front. Microbiol.">
        <title>High frequency of phylogenetically diverse reductive dehalogenase-homologous genes in deep subseafloor sedimentary metagenomes.</title>
        <authorList>
            <person name="Kawai M."/>
            <person name="Futagami T."/>
            <person name="Toyoda A."/>
            <person name="Takaki Y."/>
            <person name="Nishi S."/>
            <person name="Hori S."/>
            <person name="Arai W."/>
            <person name="Tsubouchi T."/>
            <person name="Morono Y."/>
            <person name="Uchiyama I."/>
            <person name="Ito T."/>
            <person name="Fujiyama A."/>
            <person name="Inagaki F."/>
            <person name="Takami H."/>
        </authorList>
    </citation>
    <scope>NUCLEOTIDE SEQUENCE</scope>
    <source>
        <strain evidence="1">Expedition CK06-06</strain>
    </source>
</reference>
<feature type="non-terminal residue" evidence="1">
    <location>
        <position position="125"/>
    </location>
</feature>
<organism evidence="1">
    <name type="scientific">marine sediment metagenome</name>
    <dbReference type="NCBI Taxonomy" id="412755"/>
    <lineage>
        <taxon>unclassified sequences</taxon>
        <taxon>metagenomes</taxon>
        <taxon>ecological metagenomes</taxon>
    </lineage>
</organism>
<sequence length="125" mass="13987">FEYAAFNKKKFYQDENKASETVFKKSGERFLDELVYAYDESGKPLGEGKVKSFSYDFDQKDLLFEIDGLIGLPIGTPIAYKSPLELQNGNVSSQIDNAISAAIIYQLMQDGFDSQVIFTTGEEIG</sequence>
<feature type="non-terminal residue" evidence="1">
    <location>
        <position position="1"/>
    </location>
</feature>
<comment type="caution">
    <text evidence="1">The sequence shown here is derived from an EMBL/GenBank/DDBJ whole genome shotgun (WGS) entry which is preliminary data.</text>
</comment>
<protein>
    <submittedName>
        <fullName evidence="1">Uncharacterized protein</fullName>
    </submittedName>
</protein>
<dbReference type="EMBL" id="BARS01057803">
    <property type="protein sequence ID" value="GAG43077.1"/>
    <property type="molecule type" value="Genomic_DNA"/>
</dbReference>
<evidence type="ECO:0000313" key="1">
    <source>
        <dbReference type="EMBL" id="GAG43077.1"/>
    </source>
</evidence>